<keyword evidence="3" id="KW-1185">Reference proteome</keyword>
<feature type="transmembrane region" description="Helical" evidence="1">
    <location>
        <begin position="218"/>
        <end position="236"/>
    </location>
</feature>
<feature type="transmembrane region" description="Helical" evidence="1">
    <location>
        <begin position="296"/>
        <end position="316"/>
    </location>
</feature>
<protein>
    <recommendedName>
        <fullName evidence="4">O-antigen polymerase</fullName>
    </recommendedName>
</protein>
<evidence type="ECO:0000256" key="1">
    <source>
        <dbReference type="SAM" id="Phobius"/>
    </source>
</evidence>
<keyword evidence="1" id="KW-0812">Transmembrane</keyword>
<evidence type="ECO:0008006" key="4">
    <source>
        <dbReference type="Google" id="ProtNLM"/>
    </source>
</evidence>
<reference evidence="2 3" key="1">
    <citation type="submission" date="2024-12" db="EMBL/GenBank/DDBJ databases">
        <authorList>
            <person name="Hu S."/>
        </authorList>
    </citation>
    <scope>NUCLEOTIDE SEQUENCE [LARGE SCALE GENOMIC DNA]</scope>
    <source>
        <strain evidence="2 3">P-25</strain>
    </source>
</reference>
<keyword evidence="1" id="KW-1133">Transmembrane helix</keyword>
<dbReference type="RefSeq" id="WP_138729733.1">
    <property type="nucleotide sequence ID" value="NZ_SRMP02000003.1"/>
</dbReference>
<feature type="transmembrane region" description="Helical" evidence="1">
    <location>
        <begin position="96"/>
        <end position="116"/>
    </location>
</feature>
<evidence type="ECO:0000313" key="3">
    <source>
        <dbReference type="Proteomes" id="UP001517367"/>
    </source>
</evidence>
<comment type="caution">
    <text evidence="2">The sequence shown here is derived from an EMBL/GenBank/DDBJ whole genome shotgun (WGS) entry which is preliminary data.</text>
</comment>
<feature type="transmembrane region" description="Helical" evidence="1">
    <location>
        <begin position="195"/>
        <end position="211"/>
    </location>
</feature>
<proteinExistence type="predicted"/>
<accession>A0ABW9JH58</accession>
<organism evidence="2 3">
    <name type="scientific">Pedobacter helvus</name>
    <dbReference type="NCBI Taxonomy" id="2563444"/>
    <lineage>
        <taxon>Bacteria</taxon>
        <taxon>Pseudomonadati</taxon>
        <taxon>Bacteroidota</taxon>
        <taxon>Sphingobacteriia</taxon>
        <taxon>Sphingobacteriales</taxon>
        <taxon>Sphingobacteriaceae</taxon>
        <taxon>Pedobacter</taxon>
    </lineage>
</organism>
<feature type="transmembrane region" description="Helical" evidence="1">
    <location>
        <begin position="66"/>
        <end position="84"/>
    </location>
</feature>
<feature type="transmembrane region" description="Helical" evidence="1">
    <location>
        <begin position="6"/>
        <end position="27"/>
    </location>
</feature>
<name>A0ABW9JH58_9SPHI</name>
<feature type="transmembrane region" description="Helical" evidence="1">
    <location>
        <begin position="173"/>
        <end position="189"/>
    </location>
</feature>
<feature type="transmembrane region" description="Helical" evidence="1">
    <location>
        <begin position="147"/>
        <end position="166"/>
    </location>
</feature>
<dbReference type="EMBL" id="SRMP02000003">
    <property type="protein sequence ID" value="MFN0290508.1"/>
    <property type="molecule type" value="Genomic_DNA"/>
</dbReference>
<keyword evidence="1" id="KW-0472">Membrane</keyword>
<gene>
    <name evidence="2" type="ORF">E5L68_003855</name>
</gene>
<dbReference type="Proteomes" id="UP001517367">
    <property type="component" value="Unassembled WGS sequence"/>
</dbReference>
<evidence type="ECO:0000313" key="2">
    <source>
        <dbReference type="EMBL" id="MFN0290508.1"/>
    </source>
</evidence>
<feature type="transmembrane region" description="Helical" evidence="1">
    <location>
        <begin position="328"/>
        <end position="359"/>
    </location>
</feature>
<feature type="transmembrane region" description="Helical" evidence="1">
    <location>
        <begin position="39"/>
        <end position="60"/>
    </location>
</feature>
<sequence>MFFITTLLFPVFVLNKVFFVAIFAVMLYDLKANNKMITIAPIVVFIVFALGYLMSLFSSVAIDRAMSNQLMLSVLVLFLIYPIIKYKIDIDKVVKISGIVLIIFTGIFFLLIVTFLGNPVSSLAYDIFEKYGNGSSGLRSFSEEASLTFHFGTVPFLYLSTCLFFYSYLKNRKRLNLVAILISLPALIVSTSRGLWIICIIGMFLIFFLNLRLGAKILLVCIAIPTFLSLVSYVLVNTNIFSSEEESNDVKIGHVTSFIDNINPVNLILGDGLGAYYYSKGSGAMKSHTEVTPLDMFRYFGLILTGILYLSIIFPAKNISSYLGEKRFFVAIFALYLINSFTNPIMFNSYGLLIVLWYWSKILTFDSVENEKLVGIREKDDR</sequence>